<name>A0AAD8X5B6_LOLMU</name>
<proteinExistence type="inferred from homology"/>
<dbReference type="SUPFAM" id="SSF48452">
    <property type="entry name" value="TPR-like"/>
    <property type="match status" value="2"/>
</dbReference>
<keyword evidence="4" id="KW-0747">Spliceosome</keyword>
<protein>
    <submittedName>
        <fullName evidence="11">Uncharacterized protein</fullName>
    </submittedName>
</protein>
<evidence type="ECO:0000256" key="3">
    <source>
        <dbReference type="ARBA" id="ARBA00022664"/>
    </source>
</evidence>
<keyword evidence="7" id="KW-0539">Nucleus</keyword>
<comment type="subcellular location">
    <subcellularLocation>
        <location evidence="1">Nucleus</location>
    </subcellularLocation>
</comment>
<dbReference type="InterPro" id="IPR011990">
    <property type="entry name" value="TPR-like_helical_dom_sf"/>
</dbReference>
<gene>
    <name evidence="11" type="ORF">QYE76_011484</name>
</gene>
<keyword evidence="6" id="KW-0508">mRNA splicing</keyword>
<evidence type="ECO:0000256" key="8">
    <source>
        <dbReference type="SAM" id="MobiDB-lite"/>
    </source>
</evidence>
<dbReference type="Gene3D" id="1.25.40.10">
    <property type="entry name" value="Tetratricopeptide repeat domain"/>
    <property type="match status" value="1"/>
</dbReference>
<evidence type="ECO:0000256" key="4">
    <source>
        <dbReference type="ARBA" id="ARBA00022728"/>
    </source>
</evidence>
<feature type="domain" description="Pre-mRNA-splicing factor Syf1-like N-terminal HAT-repeats" evidence="10">
    <location>
        <begin position="87"/>
        <end position="245"/>
    </location>
</feature>
<dbReference type="PANTHER" id="PTHR11246:SF5">
    <property type="entry name" value="PRE-MRNA-SPLICING FACTOR SYF1"/>
    <property type="match status" value="1"/>
</dbReference>
<dbReference type="GO" id="GO:0071014">
    <property type="term" value="C:post-mRNA release spliceosomal complex"/>
    <property type="evidence" value="ECO:0007669"/>
    <property type="project" value="TreeGrafter"/>
</dbReference>
<dbReference type="AlphaFoldDB" id="A0AAD8X5B6"/>
<comment type="similarity">
    <text evidence="2">Belongs to the crooked-neck family.</text>
</comment>
<keyword evidence="12" id="KW-1185">Reference proteome</keyword>
<evidence type="ECO:0000256" key="1">
    <source>
        <dbReference type="ARBA" id="ARBA00004123"/>
    </source>
</evidence>
<dbReference type="EMBL" id="JAUUTY010000001">
    <property type="protein sequence ID" value="KAK1694787.1"/>
    <property type="molecule type" value="Genomic_DNA"/>
</dbReference>
<accession>A0AAD8X5B6</accession>
<dbReference type="GO" id="GO:0000974">
    <property type="term" value="C:Prp19 complex"/>
    <property type="evidence" value="ECO:0007669"/>
    <property type="project" value="TreeGrafter"/>
</dbReference>
<dbReference type="InterPro" id="IPR045075">
    <property type="entry name" value="Syf1-like"/>
</dbReference>
<dbReference type="Pfam" id="PF23220">
    <property type="entry name" value="HAT_Syf1_M"/>
    <property type="match status" value="1"/>
</dbReference>
<feature type="region of interest" description="Disordered" evidence="8">
    <location>
        <begin position="35"/>
        <end position="68"/>
    </location>
</feature>
<reference evidence="11" key="1">
    <citation type="submission" date="2023-07" db="EMBL/GenBank/DDBJ databases">
        <title>A chromosome-level genome assembly of Lolium multiflorum.</title>
        <authorList>
            <person name="Chen Y."/>
            <person name="Copetti D."/>
            <person name="Kolliker R."/>
            <person name="Studer B."/>
        </authorList>
    </citation>
    <scope>NUCLEOTIDE SEQUENCE</scope>
    <source>
        <strain evidence="11">02402/16</strain>
        <tissue evidence="11">Leaf</tissue>
    </source>
</reference>
<comment type="caution">
    <text evidence="11">The sequence shown here is derived from an EMBL/GenBank/DDBJ whole genome shotgun (WGS) entry which is preliminary data.</text>
</comment>
<keyword evidence="3" id="KW-0507">mRNA processing</keyword>
<evidence type="ECO:0000259" key="10">
    <source>
        <dbReference type="Pfam" id="PF23233"/>
    </source>
</evidence>
<sequence>MAYFSSPASIPSLEVCIARRIEIFRSPSTFVPHPLNPNSPSTFVPRRHPSPNQLHRQLHASADPAKPSAPAALPFAGISPDLYRTEDDLPYEEEILREPFKLKGWWRYLVARAAAPFPKRAVIYERALKALPGSYKLWHAYLRERLDHARPHPITHPAYSSLNNTFERALATMHKMPRVWALYLASLLDQRLLTRGRRAFDRALRALPVTQHDRVWPLYLRLASLHACPVETSFRVFRRYLQFDPSHAEDFIEFLVSSNRWQEAADRLASVLNDDGFRSVKGKTRHQLWLELNDDGFRSVKEDIHAEAQRWIKAELKAGRQHLPHQGQQEGLPGMEDRTLRDIHLVGALDEIWKRTTLGAEAD</sequence>
<dbReference type="GO" id="GO:0000349">
    <property type="term" value="P:generation of catalytic spliceosome for first transesterification step"/>
    <property type="evidence" value="ECO:0007669"/>
    <property type="project" value="TreeGrafter"/>
</dbReference>
<evidence type="ECO:0000256" key="7">
    <source>
        <dbReference type="ARBA" id="ARBA00023242"/>
    </source>
</evidence>
<evidence type="ECO:0000256" key="2">
    <source>
        <dbReference type="ARBA" id="ARBA00008644"/>
    </source>
</evidence>
<evidence type="ECO:0000313" key="11">
    <source>
        <dbReference type="EMBL" id="KAK1694787.1"/>
    </source>
</evidence>
<dbReference type="InterPro" id="IPR055433">
    <property type="entry name" value="HAT_Syf1-like_N"/>
</dbReference>
<dbReference type="GO" id="GO:0071007">
    <property type="term" value="C:U2-type catalytic step 2 spliceosome"/>
    <property type="evidence" value="ECO:0007669"/>
    <property type="project" value="TreeGrafter"/>
</dbReference>
<dbReference type="PANTHER" id="PTHR11246">
    <property type="entry name" value="PRE-MRNA SPLICING FACTOR"/>
    <property type="match status" value="1"/>
</dbReference>
<dbReference type="Pfam" id="PF23233">
    <property type="entry name" value="HAT_Syf1_CNRKL1_N"/>
    <property type="match status" value="1"/>
</dbReference>
<dbReference type="Proteomes" id="UP001231189">
    <property type="component" value="Unassembled WGS sequence"/>
</dbReference>
<evidence type="ECO:0000256" key="6">
    <source>
        <dbReference type="ARBA" id="ARBA00023187"/>
    </source>
</evidence>
<keyword evidence="5" id="KW-0677">Repeat</keyword>
<feature type="domain" description="Pre-mRNA-splicing factor SYF1 central HAT repeats" evidence="9">
    <location>
        <begin position="249"/>
        <end position="294"/>
    </location>
</feature>
<dbReference type="FunFam" id="1.25.40.10:FF:000182">
    <property type="entry name" value="Pre-mRNA-splicing factor SYF1"/>
    <property type="match status" value="1"/>
</dbReference>
<evidence type="ECO:0000259" key="9">
    <source>
        <dbReference type="Pfam" id="PF23220"/>
    </source>
</evidence>
<dbReference type="InterPro" id="IPR056350">
    <property type="entry name" value="HAT_Syf1_central"/>
</dbReference>
<evidence type="ECO:0000256" key="5">
    <source>
        <dbReference type="ARBA" id="ARBA00022737"/>
    </source>
</evidence>
<organism evidence="11 12">
    <name type="scientific">Lolium multiflorum</name>
    <name type="common">Italian ryegrass</name>
    <name type="synonym">Lolium perenne subsp. multiflorum</name>
    <dbReference type="NCBI Taxonomy" id="4521"/>
    <lineage>
        <taxon>Eukaryota</taxon>
        <taxon>Viridiplantae</taxon>
        <taxon>Streptophyta</taxon>
        <taxon>Embryophyta</taxon>
        <taxon>Tracheophyta</taxon>
        <taxon>Spermatophyta</taxon>
        <taxon>Magnoliopsida</taxon>
        <taxon>Liliopsida</taxon>
        <taxon>Poales</taxon>
        <taxon>Poaceae</taxon>
        <taxon>BOP clade</taxon>
        <taxon>Pooideae</taxon>
        <taxon>Poodae</taxon>
        <taxon>Poeae</taxon>
        <taxon>Poeae Chloroplast Group 2 (Poeae type)</taxon>
        <taxon>Loliodinae</taxon>
        <taxon>Loliinae</taxon>
        <taxon>Lolium</taxon>
    </lineage>
</organism>
<evidence type="ECO:0000313" key="12">
    <source>
        <dbReference type="Proteomes" id="UP001231189"/>
    </source>
</evidence>